<reference evidence="2" key="1">
    <citation type="submission" date="2020-06" db="EMBL/GenBank/DDBJ databases">
        <authorList>
            <person name="Ji K."/>
            <person name="Li J."/>
        </authorList>
    </citation>
    <scope>NUCLEOTIDE SEQUENCE</scope>
    <source>
        <strain evidence="2">JKM2019</strain>
        <tissue evidence="2">Whole body</tissue>
    </source>
</reference>
<accession>A0A9D4P6G8</accession>
<dbReference type="Pfam" id="PF15013">
    <property type="entry name" value="CCSMST1"/>
    <property type="match status" value="1"/>
</dbReference>
<reference evidence="2" key="2">
    <citation type="journal article" date="2021" name="World Allergy Organ. J.">
        <title>Chromosome-level assembly of Dermatophagoides farinae genome and transcriptome reveals two novel allergens Der f 37 and Der f 39.</title>
        <authorList>
            <person name="Chen J."/>
            <person name="Cai Z."/>
            <person name="Fan D."/>
            <person name="Hu J."/>
            <person name="Hou Y."/>
            <person name="He Y."/>
            <person name="Zhang Z."/>
            <person name="Zhao Z."/>
            <person name="Gao P."/>
            <person name="Hu W."/>
            <person name="Sun J."/>
            <person name="Li J."/>
            <person name="Ji K."/>
        </authorList>
    </citation>
    <scope>NUCLEOTIDE SEQUENCE</scope>
    <source>
        <strain evidence="2">JKM2019</strain>
    </source>
</reference>
<feature type="coiled-coil region" evidence="1">
    <location>
        <begin position="136"/>
        <end position="163"/>
    </location>
</feature>
<dbReference type="PANTHER" id="PTHR35268">
    <property type="entry name" value="PROTEIN CCSMST1"/>
    <property type="match status" value="1"/>
</dbReference>
<protein>
    <submittedName>
        <fullName evidence="2">Uncharacterized protein</fullName>
    </submittedName>
</protein>
<organism evidence="2">
    <name type="scientific">Dermatophagoides farinae</name>
    <name type="common">American house dust mite</name>
    <dbReference type="NCBI Taxonomy" id="6954"/>
    <lineage>
        <taxon>Eukaryota</taxon>
        <taxon>Metazoa</taxon>
        <taxon>Ecdysozoa</taxon>
        <taxon>Arthropoda</taxon>
        <taxon>Chelicerata</taxon>
        <taxon>Arachnida</taxon>
        <taxon>Acari</taxon>
        <taxon>Acariformes</taxon>
        <taxon>Sarcoptiformes</taxon>
        <taxon>Astigmata</taxon>
        <taxon>Psoroptidia</taxon>
        <taxon>Analgoidea</taxon>
        <taxon>Pyroglyphidae</taxon>
        <taxon>Dermatophagoidinae</taxon>
        <taxon>Dermatophagoides</taxon>
    </lineage>
</organism>
<gene>
    <name evidence="2" type="ORF">HUG17_6332</name>
</gene>
<dbReference type="EMBL" id="SDOV01000002">
    <property type="protein sequence ID" value="KAH7643970.1"/>
    <property type="molecule type" value="Genomic_DNA"/>
</dbReference>
<evidence type="ECO:0000256" key="1">
    <source>
        <dbReference type="SAM" id="Coils"/>
    </source>
</evidence>
<proteinExistence type="predicted"/>
<dbReference type="Proteomes" id="UP000828236">
    <property type="component" value="Unassembled WGS sequence"/>
</dbReference>
<dbReference type="PANTHER" id="PTHR35268:SF1">
    <property type="entry name" value="UBIQUINOL-CYTOCHROME-C REDUCTASE COMPLEX ASSEMBLY FACTOR 4"/>
    <property type="match status" value="1"/>
</dbReference>
<evidence type="ECO:0000313" key="2">
    <source>
        <dbReference type="EMBL" id="KAH7643970.1"/>
    </source>
</evidence>
<keyword evidence="1" id="KW-0175">Coiled coil</keyword>
<comment type="caution">
    <text evidence="2">The sequence shown here is derived from an EMBL/GenBank/DDBJ whole genome shotgun (WGS) entry which is preliminary data.</text>
</comment>
<dbReference type="OrthoDB" id="5783753at2759"/>
<dbReference type="InterPro" id="IPR029160">
    <property type="entry name" value="UQCC4"/>
</dbReference>
<name>A0A9D4P6G8_DERFA</name>
<sequence length="164" mass="19375">MIHLKRIISVSLYPLQIIRQRTALTTNLLISNGHHRRLQSTKTENNNVEDDSKPIQYTKSKAFRYKAYENFREIENEESTVPPYNNIAIKLSFAIFLIYFLALREPNDIDDLLSRDLFEIVPELEIPMLEADMKRLEQQGINVDDLKQKLNELKRLEKEKEKQS</sequence>
<dbReference type="AlphaFoldDB" id="A0A9D4P6G8"/>